<sequence>MSSSSSRSASPEADLSDNIVDERKPIDKNLPPLVQVSLDQWLEIWRGLAQFNRPHDRDIFALMGHFTDPDTGKRRRAGIDMASYQPSEADVFHQVCDIDSVIGVVLDDFPILPGAILKYYMLQSVTHTLSSDLHIPAIPVELEDGSTTVCEKKPSLQGQTCLTNFYYF</sequence>
<gene>
    <name evidence="2" type="ORF">CTheo_7464</name>
</gene>
<reference evidence="2 3" key="1">
    <citation type="journal article" date="2019" name="Fungal Biol. Biotechnol.">
        <title>Draft genome sequence of fastidious pathogen Ceratobasidium theobromae, which causes vascular-streak dieback in Theobroma cacao.</title>
        <authorList>
            <person name="Ali S.S."/>
            <person name="Asman A."/>
            <person name="Shao J."/>
            <person name="Firmansyah A.P."/>
            <person name="Susilo A.W."/>
            <person name="Rosmana A."/>
            <person name="McMahon P."/>
            <person name="Junaid M."/>
            <person name="Guest D."/>
            <person name="Kheng T.Y."/>
            <person name="Meinhardt L.W."/>
            <person name="Bailey B.A."/>
        </authorList>
    </citation>
    <scope>NUCLEOTIDE SEQUENCE [LARGE SCALE GENOMIC DNA]</scope>
    <source>
        <strain evidence="2 3">CT2</strain>
    </source>
</reference>
<keyword evidence="3" id="KW-1185">Reference proteome</keyword>
<accession>A0A5N5QBF9</accession>
<evidence type="ECO:0000313" key="2">
    <source>
        <dbReference type="EMBL" id="KAB5589102.1"/>
    </source>
</evidence>
<dbReference type="AlphaFoldDB" id="A0A5N5QBF9"/>
<feature type="compositionally biased region" description="Low complexity" evidence="1">
    <location>
        <begin position="1"/>
        <end position="10"/>
    </location>
</feature>
<dbReference type="Proteomes" id="UP000383932">
    <property type="component" value="Unassembled WGS sequence"/>
</dbReference>
<evidence type="ECO:0000313" key="3">
    <source>
        <dbReference type="Proteomes" id="UP000383932"/>
    </source>
</evidence>
<name>A0A5N5QBF9_9AGAM</name>
<protein>
    <submittedName>
        <fullName evidence="2">Uncharacterized protein</fullName>
    </submittedName>
</protein>
<dbReference type="EMBL" id="SSOP01000318">
    <property type="protein sequence ID" value="KAB5589102.1"/>
    <property type="molecule type" value="Genomic_DNA"/>
</dbReference>
<evidence type="ECO:0000256" key="1">
    <source>
        <dbReference type="SAM" id="MobiDB-lite"/>
    </source>
</evidence>
<proteinExistence type="predicted"/>
<organism evidence="2 3">
    <name type="scientific">Ceratobasidium theobromae</name>
    <dbReference type="NCBI Taxonomy" id="1582974"/>
    <lineage>
        <taxon>Eukaryota</taxon>
        <taxon>Fungi</taxon>
        <taxon>Dikarya</taxon>
        <taxon>Basidiomycota</taxon>
        <taxon>Agaricomycotina</taxon>
        <taxon>Agaricomycetes</taxon>
        <taxon>Cantharellales</taxon>
        <taxon>Ceratobasidiaceae</taxon>
        <taxon>Ceratobasidium</taxon>
    </lineage>
</organism>
<feature type="region of interest" description="Disordered" evidence="1">
    <location>
        <begin position="1"/>
        <end position="20"/>
    </location>
</feature>
<comment type="caution">
    <text evidence="2">The sequence shown here is derived from an EMBL/GenBank/DDBJ whole genome shotgun (WGS) entry which is preliminary data.</text>
</comment>
<dbReference type="OrthoDB" id="3261690at2759"/>